<comment type="function">
    <text evidence="7">Functions as a peptidoglycan terminase that cleaves nascent peptidoglycan strands endolytically to terminate their elongation.</text>
</comment>
<dbReference type="CDD" id="cd08010">
    <property type="entry name" value="MltG_like"/>
    <property type="match status" value="1"/>
</dbReference>
<comment type="subcellular location">
    <subcellularLocation>
        <location evidence="7">Cell membrane</location>
        <topology evidence="7">Single-pass membrane protein</topology>
    </subcellularLocation>
</comment>
<dbReference type="Pfam" id="PF02618">
    <property type="entry name" value="YceG"/>
    <property type="match status" value="1"/>
</dbReference>
<feature type="compositionally biased region" description="Basic and acidic residues" evidence="8">
    <location>
        <begin position="172"/>
        <end position="189"/>
    </location>
</feature>
<dbReference type="Proteomes" id="UP000003573">
    <property type="component" value="Unassembled WGS sequence"/>
</dbReference>
<evidence type="ECO:0000313" key="9">
    <source>
        <dbReference type="EMBL" id="EHJ52993.1"/>
    </source>
</evidence>
<dbReference type="GO" id="GO:0009252">
    <property type="term" value="P:peptidoglycan biosynthetic process"/>
    <property type="evidence" value="ECO:0007669"/>
    <property type="project" value="UniProtKB-UniRule"/>
</dbReference>
<feature type="compositionally biased region" description="Basic and acidic residues" evidence="8">
    <location>
        <begin position="8"/>
        <end position="29"/>
    </location>
</feature>
<name>G5JY63_9STRE</name>
<evidence type="ECO:0000256" key="8">
    <source>
        <dbReference type="SAM" id="MobiDB-lite"/>
    </source>
</evidence>
<dbReference type="GO" id="GO:0008932">
    <property type="term" value="F:lytic endotransglycosylase activity"/>
    <property type="evidence" value="ECO:0007669"/>
    <property type="project" value="UniProtKB-UniRule"/>
</dbReference>
<protein>
    <recommendedName>
        <fullName evidence="7">Endolytic murein transglycosylase</fullName>
        <ecNumber evidence="7">4.2.2.29</ecNumber>
    </recommendedName>
    <alternativeName>
        <fullName evidence="7">Peptidoglycan lytic transglycosylase</fullName>
    </alternativeName>
    <alternativeName>
        <fullName evidence="7">Peptidoglycan polymerization terminase</fullName>
    </alternativeName>
</protein>
<evidence type="ECO:0000256" key="4">
    <source>
        <dbReference type="ARBA" id="ARBA00023136"/>
    </source>
</evidence>
<evidence type="ECO:0000256" key="3">
    <source>
        <dbReference type="ARBA" id="ARBA00022989"/>
    </source>
</evidence>
<feature type="compositionally biased region" description="Basic and acidic residues" evidence="8">
    <location>
        <begin position="95"/>
        <end position="105"/>
    </location>
</feature>
<feature type="region of interest" description="Disordered" evidence="8">
    <location>
        <begin position="92"/>
        <end position="248"/>
    </location>
</feature>
<keyword evidence="3 7" id="KW-1133">Transmembrane helix</keyword>
<feature type="compositionally biased region" description="Basic and acidic residues" evidence="8">
    <location>
        <begin position="43"/>
        <end position="64"/>
    </location>
</feature>
<proteinExistence type="inferred from homology"/>
<dbReference type="GO" id="GO:0071555">
    <property type="term" value="P:cell wall organization"/>
    <property type="evidence" value="ECO:0007669"/>
    <property type="project" value="UniProtKB-KW"/>
</dbReference>
<feature type="transmembrane region" description="Helical" evidence="7">
    <location>
        <begin position="255"/>
        <end position="278"/>
    </location>
</feature>
<feature type="region of interest" description="Disordered" evidence="8">
    <location>
        <begin position="1"/>
        <end position="79"/>
    </location>
</feature>
<evidence type="ECO:0000313" key="10">
    <source>
        <dbReference type="Proteomes" id="UP000003573"/>
    </source>
</evidence>
<dbReference type="STRING" id="764298.STRMA_0123"/>
<keyword evidence="5 7" id="KW-0456">Lyase</keyword>
<accession>G5JY63</accession>
<comment type="similarity">
    <text evidence="7">Belongs to the transglycosylase MltG family.</text>
</comment>
<dbReference type="GO" id="GO:0005886">
    <property type="term" value="C:plasma membrane"/>
    <property type="evidence" value="ECO:0007669"/>
    <property type="project" value="UniProtKB-SubCell"/>
</dbReference>
<evidence type="ECO:0000256" key="6">
    <source>
        <dbReference type="ARBA" id="ARBA00023316"/>
    </source>
</evidence>
<evidence type="ECO:0000256" key="5">
    <source>
        <dbReference type="ARBA" id="ARBA00023239"/>
    </source>
</evidence>
<keyword evidence="1 7" id="KW-1003">Cell membrane</keyword>
<organism evidence="9 10">
    <name type="scientific">Streptococcus macacae NCTC 11558</name>
    <dbReference type="NCBI Taxonomy" id="764298"/>
    <lineage>
        <taxon>Bacteria</taxon>
        <taxon>Bacillati</taxon>
        <taxon>Bacillota</taxon>
        <taxon>Bacilli</taxon>
        <taxon>Lactobacillales</taxon>
        <taxon>Streptococcaceae</taxon>
        <taxon>Streptococcus</taxon>
    </lineage>
</organism>
<dbReference type="PANTHER" id="PTHR30518:SF2">
    <property type="entry name" value="ENDOLYTIC MUREIN TRANSGLYCOSYLASE"/>
    <property type="match status" value="1"/>
</dbReference>
<evidence type="ECO:0000256" key="2">
    <source>
        <dbReference type="ARBA" id="ARBA00022692"/>
    </source>
</evidence>
<dbReference type="OrthoDB" id="9814591at2"/>
<dbReference type="Gene3D" id="3.30.1490.480">
    <property type="entry name" value="Endolytic murein transglycosylase"/>
    <property type="match status" value="1"/>
</dbReference>
<dbReference type="NCBIfam" id="TIGR00247">
    <property type="entry name" value="endolytic transglycosylase MltG"/>
    <property type="match status" value="1"/>
</dbReference>
<feature type="compositionally biased region" description="Basic and acidic residues" evidence="8">
    <location>
        <begin position="203"/>
        <end position="221"/>
    </location>
</feature>
<dbReference type="AlphaFoldDB" id="G5JY63"/>
<dbReference type="EC" id="4.2.2.29" evidence="7"/>
<dbReference type="HAMAP" id="MF_02065">
    <property type="entry name" value="MltG"/>
    <property type="match status" value="1"/>
</dbReference>
<comment type="catalytic activity">
    <reaction evidence="7">
        <text>a peptidoglycan chain = a peptidoglycan chain with N-acetyl-1,6-anhydromuramyl-[peptide] at the reducing end + a peptidoglycan chain with N-acetylglucosamine at the non-reducing end.</text>
        <dbReference type="EC" id="4.2.2.29"/>
    </reaction>
</comment>
<dbReference type="PANTHER" id="PTHR30518">
    <property type="entry name" value="ENDOLYTIC MUREIN TRANSGLYCOSYLASE"/>
    <property type="match status" value="1"/>
</dbReference>
<feature type="compositionally biased region" description="Basic and acidic residues" evidence="8">
    <location>
        <begin position="112"/>
        <end position="132"/>
    </location>
</feature>
<dbReference type="EMBL" id="AEUW02000001">
    <property type="protein sequence ID" value="EHJ52993.1"/>
    <property type="molecule type" value="Genomic_DNA"/>
</dbReference>
<feature type="site" description="Important for catalytic activity" evidence="7">
    <location>
        <position position="498"/>
    </location>
</feature>
<sequence>MTDIFNNEEEKKAQQSTSFKERILADMKKASRLRRRRVSQSSEDEKNSHDQKSKDFIRSAKNDELESASVMSVPDGKITNQDVDDVLANLDEIFSPDHLEKDTKKKTFSRKTKSEPTNAEKADEVVQKEQSKLMESVEDSNSASEDLEVKVQQTNNWVDDGEAENWQAADTAAHKEKQADDRADEKTKDLSSLPNAIAAQQKEIQKTSEENQKEDIDKTNQEADDLSDNEKMKMRQGSPNRQQRNKKTRTLARKISTVIISLIIILLLATGIFGYFYVSSAIKPLDTKSTKYIQVEIPSGSGNKKIGKILEKAGLIKNGTIFSYYVKFRNYGNLQSGYYNFQKSMSVDDIAKALKLGGTTTPQAPTLGKVLIPEGYSIKQIAKAITNNANSKKKSAKTPFSSKEFLKTVQDKTFINKMVKKYPKLLASLPDASKVNYQLEGYLFPATYSYEKSTTVEGLIDNMLSAMDTNLQSYYSTIEQKGKTVNEILTMASLVEKEGATDDDRKKIAGVFNNRIKEGMPLQSNIAVLYAMNKLGKKTSLKEDAKIDTKIDSPYNVYVHKGLMPGAVDNPGLSAIKAAVEPDATDNLYFVADVTTGEVYYAKTYEEHSANVEKYVNKKLKSSSE</sequence>
<keyword evidence="6 7" id="KW-0961">Cell wall biogenesis/degradation</keyword>
<evidence type="ECO:0000256" key="1">
    <source>
        <dbReference type="ARBA" id="ARBA00022475"/>
    </source>
</evidence>
<keyword evidence="10" id="KW-1185">Reference proteome</keyword>
<keyword evidence="4 7" id="KW-0472">Membrane</keyword>
<dbReference type="Gene3D" id="3.30.160.60">
    <property type="entry name" value="Classic Zinc Finger"/>
    <property type="match status" value="1"/>
</dbReference>
<reference evidence="9 10" key="1">
    <citation type="journal article" date="2014" name="Int. J. Syst. Evol. Microbiol.">
        <title>Phylogenomics and the dynamic genome evolution of the genus Streptococcus.</title>
        <authorList>
            <consortium name="The Broad Institute Genome Sequencing Platform"/>
            <person name="Richards V.P."/>
            <person name="Palmer S.R."/>
            <person name="Pavinski Bitar P.D."/>
            <person name="Qin X."/>
            <person name="Weinstock G.M."/>
            <person name="Highlander S.K."/>
            <person name="Town C.D."/>
            <person name="Burne R.A."/>
            <person name="Stanhope M.J."/>
        </authorList>
    </citation>
    <scope>NUCLEOTIDE SEQUENCE [LARGE SCALE GENOMIC DNA]</scope>
    <source>
        <strain evidence="9 10">NCTC 11558</strain>
    </source>
</reference>
<gene>
    <name evidence="7" type="primary">mltG</name>
    <name evidence="9" type="ORF">STRMA_0123</name>
</gene>
<evidence type="ECO:0000256" key="7">
    <source>
        <dbReference type="HAMAP-Rule" id="MF_02065"/>
    </source>
</evidence>
<comment type="caution">
    <text evidence="9">The sequence shown here is derived from an EMBL/GenBank/DDBJ whole genome shotgun (WGS) entry which is preliminary data.</text>
</comment>
<dbReference type="InterPro" id="IPR003770">
    <property type="entry name" value="MLTG-like"/>
</dbReference>
<keyword evidence="2 7" id="KW-0812">Transmembrane</keyword>
<dbReference type="eggNOG" id="COG1559">
    <property type="taxonomic scope" value="Bacteria"/>
</dbReference>